<dbReference type="EMBL" id="VIKU02000007">
    <property type="protein sequence ID" value="NHF61271.1"/>
    <property type="molecule type" value="Genomic_DNA"/>
</dbReference>
<feature type="domain" description="HTH LytTR-type" evidence="2">
    <location>
        <begin position="45"/>
        <end position="150"/>
    </location>
</feature>
<dbReference type="PANTHER" id="PTHR37299">
    <property type="entry name" value="TRANSCRIPTIONAL REGULATOR-RELATED"/>
    <property type="match status" value="1"/>
</dbReference>
<organism evidence="3 4">
    <name type="scientific">Pelagihabitans pacificus</name>
    <dbReference type="NCBI Taxonomy" id="2696054"/>
    <lineage>
        <taxon>Bacteria</taxon>
        <taxon>Pseudomonadati</taxon>
        <taxon>Bacteroidota</taxon>
        <taxon>Flavobacteriia</taxon>
        <taxon>Flavobacteriales</taxon>
        <taxon>Flavobacteriaceae</taxon>
        <taxon>Pelagihabitans</taxon>
    </lineage>
</organism>
<evidence type="ECO:0000313" key="4">
    <source>
        <dbReference type="Proteomes" id="UP000707206"/>
    </source>
</evidence>
<feature type="compositionally biased region" description="Polar residues" evidence="1">
    <location>
        <begin position="31"/>
        <end position="41"/>
    </location>
</feature>
<dbReference type="InterPro" id="IPR046947">
    <property type="entry name" value="LytR-like"/>
</dbReference>
<dbReference type="Gene3D" id="2.40.50.1020">
    <property type="entry name" value="LytTr DNA-binding domain"/>
    <property type="match status" value="1"/>
</dbReference>
<feature type="region of interest" description="Disordered" evidence="1">
    <location>
        <begin position="19"/>
        <end position="42"/>
    </location>
</feature>
<dbReference type="SMART" id="SM00850">
    <property type="entry name" value="LytTR"/>
    <property type="match status" value="1"/>
</dbReference>
<accession>A0A967B3C9</accession>
<dbReference type="AlphaFoldDB" id="A0A967B3C9"/>
<gene>
    <name evidence="3" type="ORF">FK220_018100</name>
</gene>
<reference evidence="3" key="1">
    <citation type="submission" date="2019-07" db="EMBL/GenBank/DDBJ databases">
        <authorList>
            <person name="De-Chao Zhang Q."/>
        </authorList>
    </citation>
    <scope>NUCLEOTIDE SEQUENCE</scope>
    <source>
        <strain evidence="3">TP-CH-4</strain>
    </source>
</reference>
<proteinExistence type="predicted"/>
<name>A0A967B3C9_9FLAO</name>
<evidence type="ECO:0000313" key="3">
    <source>
        <dbReference type="EMBL" id="NHF61271.1"/>
    </source>
</evidence>
<evidence type="ECO:0000259" key="2">
    <source>
        <dbReference type="PROSITE" id="PS50930"/>
    </source>
</evidence>
<dbReference type="GO" id="GO:0000156">
    <property type="term" value="F:phosphorelay response regulator activity"/>
    <property type="evidence" value="ECO:0007669"/>
    <property type="project" value="InterPro"/>
</dbReference>
<protein>
    <submittedName>
        <fullName evidence="3">Response regulator transcription factor</fullName>
    </submittedName>
</protein>
<sequence>MGIGFFQYAFSTTKNHLSVDSQKKSPKQKQETPQNSQSSVPISHIPIKKGENILFVPIENIVYFEAFDNYSFVYDKKGEKKLCDYSLLFLETRLGEEFSRVHRKYIVNKGHIEQIKPHLNGRYVILFGNQISPVMSSKSYSATIRKLIKIE</sequence>
<dbReference type="GO" id="GO:0003677">
    <property type="term" value="F:DNA binding"/>
    <property type="evidence" value="ECO:0007669"/>
    <property type="project" value="InterPro"/>
</dbReference>
<keyword evidence="4" id="KW-1185">Reference proteome</keyword>
<evidence type="ECO:0000256" key="1">
    <source>
        <dbReference type="SAM" id="MobiDB-lite"/>
    </source>
</evidence>
<comment type="caution">
    <text evidence="3">The sequence shown here is derived from an EMBL/GenBank/DDBJ whole genome shotgun (WGS) entry which is preliminary data.</text>
</comment>
<dbReference type="PANTHER" id="PTHR37299:SF1">
    <property type="entry name" value="STAGE 0 SPORULATION PROTEIN A HOMOLOG"/>
    <property type="match status" value="1"/>
</dbReference>
<dbReference type="Proteomes" id="UP000707206">
    <property type="component" value="Unassembled WGS sequence"/>
</dbReference>
<dbReference type="PROSITE" id="PS50930">
    <property type="entry name" value="HTH_LYTTR"/>
    <property type="match status" value="1"/>
</dbReference>
<reference evidence="3" key="2">
    <citation type="submission" date="2020-03" db="EMBL/GenBank/DDBJ databases">
        <title>Flavobacteriaceae bacterium strain TP-CH-4, a member of the family Flavobacteriaceae isolated from a deep-sea seamount.</title>
        <authorList>
            <person name="Zhang D.-C."/>
        </authorList>
    </citation>
    <scope>NUCLEOTIDE SEQUENCE</scope>
    <source>
        <strain evidence="3">TP-CH-4</strain>
    </source>
</reference>
<dbReference type="InterPro" id="IPR007492">
    <property type="entry name" value="LytTR_DNA-bd_dom"/>
</dbReference>
<dbReference type="Pfam" id="PF04397">
    <property type="entry name" value="LytTR"/>
    <property type="match status" value="1"/>
</dbReference>